<proteinExistence type="predicted"/>
<protein>
    <submittedName>
        <fullName evidence="1">Uncharacterized protein</fullName>
    </submittedName>
</protein>
<gene>
    <name evidence="1" type="ORF">A3J00_01125</name>
</gene>
<accession>A0A1G2EYB8</accession>
<reference evidence="1 2" key="1">
    <citation type="journal article" date="2016" name="Nat. Commun.">
        <title>Thousands of microbial genomes shed light on interconnected biogeochemical processes in an aquifer system.</title>
        <authorList>
            <person name="Anantharaman K."/>
            <person name="Brown C.T."/>
            <person name="Hug L.A."/>
            <person name="Sharon I."/>
            <person name="Castelle C.J."/>
            <person name="Probst A.J."/>
            <person name="Thomas B.C."/>
            <person name="Singh A."/>
            <person name="Wilkins M.J."/>
            <person name="Karaoz U."/>
            <person name="Brodie E.L."/>
            <person name="Williams K.H."/>
            <person name="Hubbard S.S."/>
            <person name="Banfield J.F."/>
        </authorList>
    </citation>
    <scope>NUCLEOTIDE SEQUENCE [LARGE SCALE GENOMIC DNA]</scope>
</reference>
<comment type="caution">
    <text evidence="1">The sequence shown here is derived from an EMBL/GenBank/DDBJ whole genome shotgun (WGS) entry which is preliminary data.</text>
</comment>
<dbReference type="STRING" id="1801725.A3J00_01125"/>
<evidence type="ECO:0000313" key="2">
    <source>
        <dbReference type="Proteomes" id="UP000178428"/>
    </source>
</evidence>
<organism evidence="1 2">
    <name type="scientific">Candidatus Niyogibacteria bacterium RIFCSPLOWO2_02_FULL_45_13</name>
    <dbReference type="NCBI Taxonomy" id="1801725"/>
    <lineage>
        <taxon>Bacteria</taxon>
        <taxon>Candidatus Niyogiibacteriota</taxon>
    </lineage>
</organism>
<dbReference type="AlphaFoldDB" id="A0A1G2EYB8"/>
<dbReference type="EMBL" id="MHMR01000026">
    <property type="protein sequence ID" value="OGZ30248.1"/>
    <property type="molecule type" value="Genomic_DNA"/>
</dbReference>
<name>A0A1G2EYB8_9BACT</name>
<evidence type="ECO:0000313" key="1">
    <source>
        <dbReference type="EMBL" id="OGZ30248.1"/>
    </source>
</evidence>
<sequence>MAEKETKTCQNCKNQFAIEPEDFEFYARIKVPPPTFCPECRLKRRMLFRNEMTLYKRKCDFTGEIIFSGISQDKPVRVYKSDVWYSDKWDSIDYGREYDFSRSFFEQFKDLYRTVPQLNRSVLRLVDSDYCINASDLKNCYLLFNSELSEDCAYGDGVTSCKNVYDSYFMKHVERSYEGFVCLRSYNVFHSSNISGSHDIYFSKDLMGCEYCFGCVDLRHKQYMIFNKPHSKEEYFKKLSEFNTGSYKSLIQLKNVAGSLQLKFPVKFMHGYNNENVSGDYITNSHNVNHSFFIDEFEDCKYCYWMGLKPTKDCYDFNWGGASEMVYEAVAAGYQIGNARFIYECWPGLYDSSYCMFCSSGSSHLFGCVGLRNKHYCILNKQYLKEEYEKLVPKIIQQMDEVPYKDQRERVYKYGEFFPPEISLFAYNETIAQEYFPLTKEQAIEQGYSWRDPETRDIKITIRAEELPDHIKDVKDDILNQIIGCQHEGGCNEQCTVGFKIIPQELEFYRKMNLPLPRLCPNCRHYQRLKQRNPLKLWHRKCQCAGQKDDKGTYQNTDKHFHDNNHCPNEFETSYAPERPEIVYCEQCYNSEVV</sequence>
<dbReference type="Proteomes" id="UP000178428">
    <property type="component" value="Unassembled WGS sequence"/>
</dbReference>